<dbReference type="EMBL" id="CP032134">
    <property type="protein sequence ID" value="AXY58415.1"/>
    <property type="molecule type" value="Genomic_DNA"/>
</dbReference>
<protein>
    <submittedName>
        <fullName evidence="2">Alpha/beta fold hydrolase</fullName>
    </submittedName>
</protein>
<evidence type="ECO:0000313" key="3">
    <source>
        <dbReference type="Proteomes" id="UP000263753"/>
    </source>
</evidence>
<dbReference type="RefSeq" id="WP_087511729.1">
    <property type="nucleotide sequence ID" value="NZ_CP032134.1"/>
</dbReference>
<dbReference type="GO" id="GO:0016787">
    <property type="term" value="F:hydrolase activity"/>
    <property type="evidence" value="ECO:0007669"/>
    <property type="project" value="UniProtKB-KW"/>
</dbReference>
<feature type="domain" description="Serine aminopeptidase S33" evidence="1">
    <location>
        <begin position="35"/>
        <end position="250"/>
    </location>
</feature>
<proteinExistence type="predicted"/>
<dbReference type="KEGG" id="achi:CDG60_08260"/>
<dbReference type="InterPro" id="IPR017208">
    <property type="entry name" value="UCP037442_abhydr"/>
</dbReference>
<reference evidence="3" key="1">
    <citation type="submission" date="2018-09" db="EMBL/GenBank/DDBJ databases">
        <title>The complete genome of Acinetobacter sp. strain WCHAc010005.</title>
        <authorList>
            <person name="Hu Y."/>
            <person name="Long H."/>
            <person name="Feng Y."/>
            <person name="Zong Z."/>
        </authorList>
    </citation>
    <scope>NUCLEOTIDE SEQUENCE [LARGE SCALE GENOMIC DNA]</scope>
    <source>
        <strain evidence="3">WCHAc010005</strain>
    </source>
</reference>
<dbReference type="PIRSF" id="PIRSF037442">
    <property type="entry name" value="UCP037442_abhydr"/>
    <property type="match status" value="1"/>
</dbReference>
<keyword evidence="2" id="KW-0378">Hydrolase</keyword>
<evidence type="ECO:0000313" key="2">
    <source>
        <dbReference type="EMBL" id="AXY58415.1"/>
    </source>
</evidence>
<dbReference type="Pfam" id="PF12146">
    <property type="entry name" value="Hydrolase_4"/>
    <property type="match status" value="1"/>
</dbReference>
<organism evidence="2 3">
    <name type="scientific">Acinetobacter chinensis</name>
    <dbReference type="NCBI Taxonomy" id="2004650"/>
    <lineage>
        <taxon>Bacteria</taxon>
        <taxon>Pseudomonadati</taxon>
        <taxon>Pseudomonadota</taxon>
        <taxon>Gammaproteobacteria</taxon>
        <taxon>Moraxellales</taxon>
        <taxon>Moraxellaceae</taxon>
        <taxon>Acinetobacter</taxon>
    </lineage>
</organism>
<evidence type="ECO:0000259" key="1">
    <source>
        <dbReference type="Pfam" id="PF12146"/>
    </source>
</evidence>
<dbReference type="AlphaFoldDB" id="A0A3B7M216"/>
<dbReference type="Proteomes" id="UP000263753">
    <property type="component" value="Chromosome"/>
</dbReference>
<gene>
    <name evidence="2" type="ORF">CDG60_08260</name>
</gene>
<dbReference type="SUPFAM" id="SSF53474">
    <property type="entry name" value="alpha/beta-Hydrolases"/>
    <property type="match status" value="1"/>
</dbReference>
<dbReference type="InterPro" id="IPR022742">
    <property type="entry name" value="Hydrolase_4"/>
</dbReference>
<dbReference type="InterPro" id="IPR029058">
    <property type="entry name" value="AB_hydrolase_fold"/>
</dbReference>
<name>A0A3B7M216_9GAMM</name>
<dbReference type="Gene3D" id="3.40.50.1820">
    <property type="entry name" value="alpha/beta hydrolase"/>
    <property type="match status" value="1"/>
</dbReference>
<accession>A0A3B7M216</accession>
<sequence>MTNPEILQIRCQDNYILSANYYAASTDAPQQPYPVLLCPATGITKGFYHAFAEWLSLQGFNVLSFDFRGIGESLYGPVSKSTASISQWGQLDIPAAQKVLLEKTHSDKIILLGHSAGGQLLGINPDYQQVAKVIAVSGSTGHIKGLKGQTRIMAPIFFKLVFPAARYTIGYGPTKAVGMGENLPKDVAREWAQFCSKPGYVMNAIGKTVTEHYHDQITIPVTALWSTDDEIATEANVKDLLRLYPNAETRMIELKPEAYNHKSIGHMLMFRKSHQNLWNVIKDQLAV</sequence>